<proteinExistence type="predicted"/>
<dbReference type="InterPro" id="IPR017582">
    <property type="entry name" value="SelU"/>
</dbReference>
<dbReference type="NCBIfam" id="TIGR03167">
    <property type="entry name" value="tRNA_sel_U_synt"/>
    <property type="match status" value="1"/>
</dbReference>
<sequence>MAVTLTSLTDLASLGFDAVIDVRSPAEFAEDHMPGAISLPVLDDAERARVGTIYKQESPFKARKIGAALVAKNAARHIEGPLADMDGGWRPLVYCWRGGQRSGSFATILGQIGWRAETVAGGYKSWRALVVKALYETPFPAPVVVLDGNTGTAKTALLHQLRARGVQVIDLEGLANHRGSLFGQMVGGQPAQKGFETALVQEIAALDPTRPVVVEAESSKVGDLRLPPKLWRAMCDAPRIHVAAPLEARAAFLARAYADLTADREALHRVIDKLRPMQPAESIEHWHGLADTGRFQTLAAELMRQHYDPRYDKQRARTAGDQARTVTTEDLGEAALPGLAARIEALIQCSR</sequence>
<dbReference type="AlphaFoldDB" id="A0AAN4UNC7"/>
<evidence type="ECO:0000259" key="2">
    <source>
        <dbReference type="PROSITE" id="PS50206"/>
    </source>
</evidence>
<reference evidence="3" key="1">
    <citation type="journal article" date="2014" name="Int. J. Syst. Evol. Microbiol.">
        <title>Complete genome sequence of Corynebacterium casei LMG S-19264T (=DSM 44701T), isolated from a smear-ripened cheese.</title>
        <authorList>
            <consortium name="US DOE Joint Genome Institute (JGI-PGF)"/>
            <person name="Walter F."/>
            <person name="Albersmeier A."/>
            <person name="Kalinowski J."/>
            <person name="Ruckert C."/>
        </authorList>
    </citation>
    <scope>NUCLEOTIDE SEQUENCE</scope>
    <source>
        <strain evidence="3">CGMCC 1.10859</strain>
    </source>
</reference>
<organism evidence="3 6">
    <name type="scientific">Allgaiera indica</name>
    <dbReference type="NCBI Taxonomy" id="765699"/>
    <lineage>
        <taxon>Bacteria</taxon>
        <taxon>Pseudomonadati</taxon>
        <taxon>Pseudomonadota</taxon>
        <taxon>Alphaproteobacteria</taxon>
        <taxon>Rhodobacterales</taxon>
        <taxon>Paracoccaceae</taxon>
        <taxon>Allgaiera</taxon>
    </lineage>
</organism>
<dbReference type="EMBL" id="BNAB01000001">
    <property type="protein sequence ID" value="GHD98845.1"/>
    <property type="molecule type" value="Genomic_DNA"/>
</dbReference>
<dbReference type="NCBIfam" id="NF008750">
    <property type="entry name" value="PRK11784.1-2"/>
    <property type="match status" value="1"/>
</dbReference>
<protein>
    <submittedName>
        <fullName evidence="3">tRNA 2-selenouridine synthase</fullName>
    </submittedName>
</protein>
<keyword evidence="1" id="KW-0711">Selenium</keyword>
<dbReference type="Pfam" id="PF00581">
    <property type="entry name" value="Rhodanese"/>
    <property type="match status" value="1"/>
</dbReference>
<dbReference type="GO" id="GO:0043828">
    <property type="term" value="F:tRNA 2-selenouridine synthase activity"/>
    <property type="evidence" value="ECO:0007669"/>
    <property type="project" value="InterPro"/>
</dbReference>
<dbReference type="InterPro" id="IPR058840">
    <property type="entry name" value="AAA_SelU"/>
</dbReference>
<dbReference type="RefSeq" id="WP_035845942.1">
    <property type="nucleotide sequence ID" value="NZ_BNAB01000001.1"/>
</dbReference>
<dbReference type="SMART" id="SM00450">
    <property type="entry name" value="RHOD"/>
    <property type="match status" value="1"/>
</dbReference>
<evidence type="ECO:0000313" key="5">
    <source>
        <dbReference type="Proteomes" id="UP000199541"/>
    </source>
</evidence>
<dbReference type="InterPro" id="IPR036873">
    <property type="entry name" value="Rhodanese-like_dom_sf"/>
</dbReference>
<dbReference type="Gene3D" id="3.40.250.10">
    <property type="entry name" value="Rhodanese-like domain"/>
    <property type="match status" value="1"/>
</dbReference>
<accession>A0AAN4UNC7</accession>
<dbReference type="PANTHER" id="PTHR30401">
    <property type="entry name" value="TRNA 2-SELENOURIDINE SYNTHASE"/>
    <property type="match status" value="1"/>
</dbReference>
<name>A0AAN4UNC7_9RHOB</name>
<dbReference type="CDD" id="cd01520">
    <property type="entry name" value="RHOD_YbbB"/>
    <property type="match status" value="1"/>
</dbReference>
<evidence type="ECO:0000313" key="6">
    <source>
        <dbReference type="Proteomes" id="UP000634647"/>
    </source>
</evidence>
<dbReference type="Pfam" id="PF26341">
    <property type="entry name" value="AAA_SelU"/>
    <property type="match status" value="1"/>
</dbReference>
<dbReference type="PROSITE" id="PS50206">
    <property type="entry name" value="RHODANESE_3"/>
    <property type="match status" value="1"/>
</dbReference>
<evidence type="ECO:0000256" key="1">
    <source>
        <dbReference type="ARBA" id="ARBA00023266"/>
    </source>
</evidence>
<dbReference type="GO" id="GO:0002098">
    <property type="term" value="P:tRNA wobble uridine modification"/>
    <property type="evidence" value="ECO:0007669"/>
    <property type="project" value="InterPro"/>
</dbReference>
<dbReference type="Proteomes" id="UP000199541">
    <property type="component" value="Unassembled WGS sequence"/>
</dbReference>
<evidence type="ECO:0000313" key="4">
    <source>
        <dbReference type="EMBL" id="SDW04927.1"/>
    </source>
</evidence>
<dbReference type="EMBL" id="FNOB01000001">
    <property type="protein sequence ID" value="SDW04927.1"/>
    <property type="molecule type" value="Genomic_DNA"/>
</dbReference>
<dbReference type="PANTHER" id="PTHR30401:SF0">
    <property type="entry name" value="TRNA 2-SELENOURIDINE SYNTHASE"/>
    <property type="match status" value="1"/>
</dbReference>
<dbReference type="Proteomes" id="UP000634647">
    <property type="component" value="Unassembled WGS sequence"/>
</dbReference>
<evidence type="ECO:0000313" key="3">
    <source>
        <dbReference type="EMBL" id="GHD98845.1"/>
    </source>
</evidence>
<feature type="domain" description="Rhodanese" evidence="2">
    <location>
        <begin position="19"/>
        <end position="131"/>
    </location>
</feature>
<keyword evidence="5" id="KW-1185">Reference proteome</keyword>
<reference evidence="4 5" key="2">
    <citation type="submission" date="2016-10" db="EMBL/GenBank/DDBJ databases">
        <authorList>
            <person name="Varghese N."/>
            <person name="Submissions S."/>
        </authorList>
    </citation>
    <scope>NUCLEOTIDE SEQUENCE [LARGE SCALE GENOMIC DNA]</scope>
    <source>
        <strain evidence="4 5">DSM 24802</strain>
    </source>
</reference>
<comment type="caution">
    <text evidence="3">The sequence shown here is derived from an EMBL/GenBank/DDBJ whole genome shotgun (WGS) entry which is preliminary data.</text>
</comment>
<dbReference type="NCBIfam" id="NF008752">
    <property type="entry name" value="PRK11784.1-4"/>
    <property type="match status" value="1"/>
</dbReference>
<dbReference type="InterPro" id="IPR001763">
    <property type="entry name" value="Rhodanese-like_dom"/>
</dbReference>
<reference evidence="3" key="3">
    <citation type="submission" date="2023-06" db="EMBL/GenBank/DDBJ databases">
        <authorList>
            <person name="Sun Q."/>
            <person name="Zhou Y."/>
        </authorList>
    </citation>
    <scope>NUCLEOTIDE SEQUENCE</scope>
    <source>
        <strain evidence="3">CGMCC 1.10859</strain>
    </source>
</reference>
<gene>
    <name evidence="3" type="ORF">GCM10008024_03990</name>
    <name evidence="4" type="ORF">SAMN05444006_101149</name>
</gene>
<dbReference type="SUPFAM" id="SSF52821">
    <property type="entry name" value="Rhodanese/Cell cycle control phosphatase"/>
    <property type="match status" value="1"/>
</dbReference>